<dbReference type="eggNOG" id="COG4721">
    <property type="taxonomic scope" value="Bacteria"/>
</dbReference>
<dbReference type="AlphaFoldDB" id="W5IIX3"/>
<protein>
    <submittedName>
        <fullName evidence="3">Uncharacterized protein</fullName>
    </submittedName>
</protein>
<evidence type="ECO:0000256" key="1">
    <source>
        <dbReference type="SAM" id="MobiDB-lite"/>
    </source>
</evidence>
<feature type="compositionally biased region" description="Polar residues" evidence="1">
    <location>
        <begin position="16"/>
        <end position="25"/>
    </location>
</feature>
<evidence type="ECO:0000256" key="2">
    <source>
        <dbReference type="SAM" id="Phobius"/>
    </source>
</evidence>
<dbReference type="EMBL" id="ADCX01000003">
    <property type="protein sequence ID" value="EFG26956.2"/>
    <property type="molecule type" value="Genomic_DNA"/>
</dbReference>
<dbReference type="PIRSF" id="PIRSF037394">
    <property type="entry name" value="ABC_thiamine-permease_YkoE_prd"/>
    <property type="match status" value="1"/>
</dbReference>
<keyword evidence="4" id="KW-1185">Reference proteome</keyword>
<dbReference type="Proteomes" id="UP000005777">
    <property type="component" value="Unassembled WGS sequence"/>
</dbReference>
<comment type="caution">
    <text evidence="3">The sequence shown here is derived from an EMBL/GenBank/DDBJ whole genome shotgun (WGS) entry which is preliminary data.</text>
</comment>
<feature type="transmembrane region" description="Helical" evidence="2">
    <location>
        <begin position="150"/>
        <end position="170"/>
    </location>
</feature>
<organism evidence="3 4">
    <name type="scientific">Scardovia inopinata F0304</name>
    <dbReference type="NCBI Taxonomy" id="641146"/>
    <lineage>
        <taxon>Bacteria</taxon>
        <taxon>Bacillati</taxon>
        <taxon>Actinomycetota</taxon>
        <taxon>Actinomycetes</taxon>
        <taxon>Bifidobacteriales</taxon>
        <taxon>Bifidobacteriaceae</taxon>
        <taxon>Scardovia</taxon>
    </lineage>
</organism>
<name>W5IIX3_SCAIO</name>
<feature type="transmembrane region" description="Helical" evidence="2">
    <location>
        <begin position="123"/>
        <end position="144"/>
    </location>
</feature>
<evidence type="ECO:0000313" key="3">
    <source>
        <dbReference type="EMBL" id="EFG26956.2"/>
    </source>
</evidence>
<keyword evidence="2" id="KW-1133">Transmembrane helix</keyword>
<feature type="transmembrane region" description="Helical" evidence="2">
    <location>
        <begin position="32"/>
        <end position="54"/>
    </location>
</feature>
<evidence type="ECO:0000313" key="4">
    <source>
        <dbReference type="Proteomes" id="UP000005777"/>
    </source>
</evidence>
<dbReference type="HOGENOM" id="CLU_089225_0_0_11"/>
<proteinExistence type="predicted"/>
<gene>
    <name evidence="3" type="ORF">HMPREF9020_00586</name>
</gene>
<feature type="region of interest" description="Disordered" evidence="1">
    <location>
        <begin position="1"/>
        <end position="25"/>
    </location>
</feature>
<sequence length="224" mass="23983">MTDNNMADNKRISEDPQLSPNSTNNLPHTGRLSWRVVDIIVASVIGVVSAFVYWGGSWVYEALKPLFAFIPGTIGLVDGVFLLAGPLAAVIVRKPGAAIYAELVGAVLEALLGNAWGGAETIVSGLIQGLGAELIFLFCLYRVWNWLTCTLSGLLSGLACYIGYAFLGYLQGDSLTKKMIEGTCTCVSGALLAGLVMWFLYVAIARTGALDRFASGRIIRQNSR</sequence>
<feature type="transmembrane region" description="Helical" evidence="2">
    <location>
        <begin position="66"/>
        <end position="91"/>
    </location>
</feature>
<reference evidence="3 4" key="1">
    <citation type="submission" date="2012-01" db="EMBL/GenBank/DDBJ databases">
        <title>The Genome Sequence of Scardovia inopinata F0304.</title>
        <authorList>
            <consortium name="The Broad Institute Genome Sequencing Platform"/>
            <person name="Ward D."/>
            <person name="Earl A."/>
            <person name="Feldgarden M."/>
            <person name="Gevers D."/>
            <person name="Young S."/>
            <person name="Zeng Q."/>
            <person name="Koehrsen M."/>
            <person name="Alvarado L."/>
            <person name="Berlin A.M."/>
            <person name="Borenstein D."/>
            <person name="Chapman S.B."/>
            <person name="Chen Z."/>
            <person name="Engels R."/>
            <person name="Freedman E."/>
            <person name="Gellesch M."/>
            <person name="Goldberg J."/>
            <person name="Griggs A."/>
            <person name="Gujja S."/>
            <person name="Heilman E.R."/>
            <person name="Heiman D.I."/>
            <person name="Hepburn T.A."/>
            <person name="Howarth C."/>
            <person name="Jen D."/>
            <person name="Larson L."/>
            <person name="Mehta T."/>
            <person name="Park D."/>
            <person name="Pearson M."/>
            <person name="Richards J."/>
            <person name="Roberts A."/>
            <person name="Saif S."/>
            <person name="Shea T.D."/>
            <person name="Shenoy N."/>
            <person name="Sisk P."/>
            <person name="Stolte C."/>
            <person name="Sykes S.N."/>
            <person name="Walk T."/>
            <person name="White J."/>
            <person name="Yandava C."/>
            <person name="Izard J."/>
            <person name="Baranova O.V."/>
            <person name="Blanton J.M."/>
            <person name="Tanner A.C."/>
            <person name="Dewhirst F."/>
            <person name="Haas B."/>
            <person name="Nusbaum C."/>
            <person name="Birren B."/>
        </authorList>
    </citation>
    <scope>NUCLEOTIDE SEQUENCE [LARGE SCALE GENOMIC DNA]</scope>
    <source>
        <strain evidence="3 4">F0304</strain>
    </source>
</reference>
<feature type="transmembrane region" description="Helical" evidence="2">
    <location>
        <begin position="182"/>
        <end position="204"/>
    </location>
</feature>
<dbReference type="InterPro" id="IPR017195">
    <property type="entry name" value="ABC_thiamin-permease_prd"/>
</dbReference>
<keyword evidence="2" id="KW-0472">Membrane</keyword>
<dbReference type="Pfam" id="PF09819">
    <property type="entry name" value="ABC_cobalt"/>
    <property type="match status" value="1"/>
</dbReference>
<keyword evidence="2" id="KW-0812">Transmembrane</keyword>
<accession>W5IIX3</accession>
<feature type="transmembrane region" description="Helical" evidence="2">
    <location>
        <begin position="97"/>
        <end position="116"/>
    </location>
</feature>
<dbReference type="RefSeq" id="WP_231287960.1">
    <property type="nucleotide sequence ID" value="NZ_GG770225.1"/>
</dbReference>